<dbReference type="AlphaFoldDB" id="A0A3M2RWR2"/>
<reference evidence="2 3" key="1">
    <citation type="submission" date="2017-06" db="EMBL/GenBank/DDBJ databases">
        <title>Comparative genomic analysis of Ambrosia Fusariam Clade fungi.</title>
        <authorList>
            <person name="Stajich J.E."/>
            <person name="Carrillo J."/>
            <person name="Kijimoto T."/>
            <person name="Eskalen A."/>
            <person name="O'Donnell K."/>
            <person name="Kasson M."/>
        </authorList>
    </citation>
    <scope>NUCLEOTIDE SEQUENCE [LARGE SCALE GENOMIC DNA]</scope>
    <source>
        <strain evidence="2">UCR3666</strain>
    </source>
</reference>
<accession>A0A3M2RWR2</accession>
<evidence type="ECO:0000256" key="1">
    <source>
        <dbReference type="SAM" id="MobiDB-lite"/>
    </source>
</evidence>
<gene>
    <name evidence="2" type="ORF">CDV36_010658</name>
</gene>
<comment type="caution">
    <text evidence="2">The sequence shown here is derived from an EMBL/GenBank/DDBJ whole genome shotgun (WGS) entry which is preliminary data.</text>
</comment>
<feature type="region of interest" description="Disordered" evidence="1">
    <location>
        <begin position="27"/>
        <end position="48"/>
    </location>
</feature>
<evidence type="ECO:0000313" key="2">
    <source>
        <dbReference type="EMBL" id="RMJ09736.1"/>
    </source>
</evidence>
<keyword evidence="3" id="KW-1185">Reference proteome</keyword>
<dbReference type="EMBL" id="NKUJ01000231">
    <property type="protein sequence ID" value="RMJ09736.1"/>
    <property type="molecule type" value="Genomic_DNA"/>
</dbReference>
<organism evidence="2 3">
    <name type="scientific">Fusarium kuroshium</name>
    <dbReference type="NCBI Taxonomy" id="2010991"/>
    <lineage>
        <taxon>Eukaryota</taxon>
        <taxon>Fungi</taxon>
        <taxon>Dikarya</taxon>
        <taxon>Ascomycota</taxon>
        <taxon>Pezizomycotina</taxon>
        <taxon>Sordariomycetes</taxon>
        <taxon>Hypocreomycetidae</taxon>
        <taxon>Hypocreales</taxon>
        <taxon>Nectriaceae</taxon>
        <taxon>Fusarium</taxon>
        <taxon>Fusarium solani species complex</taxon>
    </lineage>
</organism>
<dbReference type="Proteomes" id="UP000277212">
    <property type="component" value="Unassembled WGS sequence"/>
</dbReference>
<protein>
    <submittedName>
        <fullName evidence="2">Uncharacterized protein</fullName>
    </submittedName>
</protein>
<evidence type="ECO:0000313" key="3">
    <source>
        <dbReference type="Proteomes" id="UP000277212"/>
    </source>
</evidence>
<proteinExistence type="predicted"/>
<name>A0A3M2RWR2_9HYPO</name>
<sequence length="71" mass="7596">MLRDRPLHTPMVSADVLVPALLRNPVAPDEAHGESDAAPTPTMDLKSGSGRVVGRGLIKFHCRVGLPMLAR</sequence>